<dbReference type="PROSITE" id="PS50088">
    <property type="entry name" value="ANK_REPEAT"/>
    <property type="match status" value="4"/>
</dbReference>
<dbReference type="PROSITE" id="PS50297">
    <property type="entry name" value="ANK_REP_REGION"/>
    <property type="match status" value="3"/>
</dbReference>
<dbReference type="PANTHER" id="PTHR24182">
    <property type="entry name" value="ANKYRIN REPEAT AND SOCS BOX CONTAINING 4"/>
    <property type="match status" value="1"/>
</dbReference>
<accession>A2F462</accession>
<dbReference type="Pfam" id="PF11929">
    <property type="entry name" value="DUF3447"/>
    <property type="match status" value="1"/>
</dbReference>
<dbReference type="EMBL" id="DS113606">
    <property type="protein sequence ID" value="EAY00309.1"/>
    <property type="molecule type" value="Genomic_DNA"/>
</dbReference>
<organism evidence="3 4">
    <name type="scientific">Trichomonas vaginalis (strain ATCC PRA-98 / G3)</name>
    <dbReference type="NCBI Taxonomy" id="412133"/>
    <lineage>
        <taxon>Eukaryota</taxon>
        <taxon>Metamonada</taxon>
        <taxon>Parabasalia</taxon>
        <taxon>Trichomonadida</taxon>
        <taxon>Trichomonadidae</taxon>
        <taxon>Trichomonas</taxon>
    </lineage>
</organism>
<evidence type="ECO:0000256" key="1">
    <source>
        <dbReference type="PROSITE-ProRule" id="PRU00023"/>
    </source>
</evidence>
<dbReference type="InParanoid" id="A2F462"/>
<feature type="repeat" description="ANK" evidence="1">
    <location>
        <begin position="146"/>
        <end position="179"/>
    </location>
</feature>
<evidence type="ECO:0000313" key="4">
    <source>
        <dbReference type="Proteomes" id="UP000001542"/>
    </source>
</evidence>
<feature type="repeat" description="ANK" evidence="1">
    <location>
        <begin position="80"/>
        <end position="112"/>
    </location>
</feature>
<dbReference type="SMART" id="SM00248">
    <property type="entry name" value="ANK"/>
    <property type="match status" value="5"/>
</dbReference>
<feature type="repeat" description="ANK" evidence="1">
    <location>
        <begin position="113"/>
        <end position="145"/>
    </location>
</feature>
<feature type="domain" description="DUF3447" evidence="2">
    <location>
        <begin position="1"/>
        <end position="41"/>
    </location>
</feature>
<dbReference type="InterPro" id="IPR036770">
    <property type="entry name" value="Ankyrin_rpt-contain_sf"/>
</dbReference>
<sequence length="242" mass="27705">MRYAIISHNIDFVTFLMNEHNLKIDLMKCGKYKNLESFLVYFDQTNDIDKCFVDSAMFNITSLCKYFLSNGAKINEVYEFGKTALHYSAEINGIETAELLISHRANINEKDHSGKIALHYAARYNYKETVEFLISHGTNINAKDRYGKTDLQYATINNNNKEFVELLISHGANINEKDKVGETAPHMTTMANIDEKDQYGNTLLYNASCKNKIETAEFLISHNPNINEKDKNKKIKSTCCNI</sequence>
<dbReference type="RefSeq" id="XP_001313238.1">
    <property type="nucleotide sequence ID" value="XM_001313237.1"/>
</dbReference>
<dbReference type="SUPFAM" id="SSF48403">
    <property type="entry name" value="Ankyrin repeat"/>
    <property type="match status" value="1"/>
</dbReference>
<gene>
    <name evidence="3" type="ORF">TVAG_179800</name>
</gene>
<name>A2F462_TRIV3</name>
<dbReference type="PRINTS" id="PR01415">
    <property type="entry name" value="ANKYRIN"/>
</dbReference>
<dbReference type="Proteomes" id="UP000001542">
    <property type="component" value="Unassembled WGS sequence"/>
</dbReference>
<evidence type="ECO:0000259" key="2">
    <source>
        <dbReference type="Pfam" id="PF11929"/>
    </source>
</evidence>
<dbReference type="VEuPathDB" id="TrichDB:TVAG_179800"/>
<dbReference type="InterPro" id="IPR020683">
    <property type="entry name" value="DUF3447"/>
</dbReference>
<dbReference type="AlphaFoldDB" id="A2F462"/>
<dbReference type="OrthoDB" id="1896366at2759"/>
<protein>
    <submittedName>
        <fullName evidence="3">Ankyrin repeat protein, putative</fullName>
    </submittedName>
</protein>
<dbReference type="KEGG" id="tva:4758128"/>
<reference evidence="3" key="1">
    <citation type="submission" date="2006-10" db="EMBL/GenBank/DDBJ databases">
        <authorList>
            <person name="Amadeo P."/>
            <person name="Zhao Q."/>
            <person name="Wortman J."/>
            <person name="Fraser-Liggett C."/>
            <person name="Carlton J."/>
        </authorList>
    </citation>
    <scope>NUCLEOTIDE SEQUENCE</scope>
    <source>
        <strain evidence="3">G3</strain>
    </source>
</reference>
<dbReference type="VEuPathDB" id="TrichDB:TVAGG3_1002330"/>
<dbReference type="STRING" id="5722.A2F462"/>
<dbReference type="Gene3D" id="1.25.40.20">
    <property type="entry name" value="Ankyrin repeat-containing domain"/>
    <property type="match status" value="3"/>
</dbReference>
<dbReference type="SMR" id="A2F462"/>
<feature type="repeat" description="ANK" evidence="1">
    <location>
        <begin position="199"/>
        <end position="231"/>
    </location>
</feature>
<dbReference type="eggNOG" id="KOG4412">
    <property type="taxonomic scope" value="Eukaryota"/>
</dbReference>
<keyword evidence="4" id="KW-1185">Reference proteome</keyword>
<reference evidence="3" key="2">
    <citation type="journal article" date="2007" name="Science">
        <title>Draft genome sequence of the sexually transmitted pathogen Trichomonas vaginalis.</title>
        <authorList>
            <person name="Carlton J.M."/>
            <person name="Hirt R.P."/>
            <person name="Silva J.C."/>
            <person name="Delcher A.L."/>
            <person name="Schatz M."/>
            <person name="Zhao Q."/>
            <person name="Wortman J.R."/>
            <person name="Bidwell S.L."/>
            <person name="Alsmark U.C.M."/>
            <person name="Besteiro S."/>
            <person name="Sicheritz-Ponten T."/>
            <person name="Noel C.J."/>
            <person name="Dacks J.B."/>
            <person name="Foster P.G."/>
            <person name="Simillion C."/>
            <person name="Van de Peer Y."/>
            <person name="Miranda-Saavedra D."/>
            <person name="Barton G.J."/>
            <person name="Westrop G.D."/>
            <person name="Mueller S."/>
            <person name="Dessi D."/>
            <person name="Fiori P.L."/>
            <person name="Ren Q."/>
            <person name="Paulsen I."/>
            <person name="Zhang H."/>
            <person name="Bastida-Corcuera F.D."/>
            <person name="Simoes-Barbosa A."/>
            <person name="Brown M.T."/>
            <person name="Hayes R.D."/>
            <person name="Mukherjee M."/>
            <person name="Okumura C.Y."/>
            <person name="Schneider R."/>
            <person name="Smith A.J."/>
            <person name="Vanacova S."/>
            <person name="Villalvazo M."/>
            <person name="Haas B.J."/>
            <person name="Pertea M."/>
            <person name="Feldblyum T.V."/>
            <person name="Utterback T.R."/>
            <person name="Shu C.L."/>
            <person name="Osoegawa K."/>
            <person name="de Jong P.J."/>
            <person name="Hrdy I."/>
            <person name="Horvathova L."/>
            <person name="Zubacova Z."/>
            <person name="Dolezal P."/>
            <person name="Malik S.B."/>
            <person name="Logsdon J.M. Jr."/>
            <person name="Henze K."/>
            <person name="Gupta A."/>
            <person name="Wang C.C."/>
            <person name="Dunne R.L."/>
            <person name="Upcroft J.A."/>
            <person name="Upcroft P."/>
            <person name="White O."/>
            <person name="Salzberg S.L."/>
            <person name="Tang P."/>
            <person name="Chiu C.-H."/>
            <person name="Lee Y.-S."/>
            <person name="Embley T.M."/>
            <person name="Coombs G.H."/>
            <person name="Mottram J.C."/>
            <person name="Tachezy J."/>
            <person name="Fraser-Liggett C.M."/>
            <person name="Johnson P.J."/>
        </authorList>
    </citation>
    <scope>NUCLEOTIDE SEQUENCE [LARGE SCALE GENOMIC DNA]</scope>
    <source>
        <strain evidence="3">G3</strain>
    </source>
</reference>
<dbReference type="PANTHER" id="PTHR24182:SF13">
    <property type="entry name" value="LD18443P"/>
    <property type="match status" value="1"/>
</dbReference>
<keyword evidence="1" id="KW-0040">ANK repeat</keyword>
<evidence type="ECO:0000313" key="3">
    <source>
        <dbReference type="EMBL" id="EAY00309.1"/>
    </source>
</evidence>
<proteinExistence type="predicted"/>
<dbReference type="Pfam" id="PF12796">
    <property type="entry name" value="Ank_2"/>
    <property type="match status" value="2"/>
</dbReference>
<dbReference type="InterPro" id="IPR002110">
    <property type="entry name" value="Ankyrin_rpt"/>
</dbReference>